<evidence type="ECO:0008006" key="3">
    <source>
        <dbReference type="Google" id="ProtNLM"/>
    </source>
</evidence>
<dbReference type="Proteomes" id="UP000326838">
    <property type="component" value="Unassembled WGS sequence"/>
</dbReference>
<reference evidence="2" key="1">
    <citation type="submission" date="2019-09" db="EMBL/GenBank/DDBJ databases">
        <title>Mumia zhuanghuii sp. nov. isolated from the intestinal contents of plateau pika (Ochotona curzoniae) in the Qinghai-Tibet plateau of China.</title>
        <authorList>
            <person name="Tian Z."/>
        </authorList>
    </citation>
    <scope>NUCLEOTIDE SEQUENCE [LARGE SCALE GENOMIC DNA]</scope>
    <source>
        <strain evidence="2">L-033</strain>
    </source>
</reference>
<organism evidence="1 2">
    <name type="scientific">Microbacterium caowuchunii</name>
    <dbReference type="NCBI Taxonomy" id="2614638"/>
    <lineage>
        <taxon>Bacteria</taxon>
        <taxon>Bacillati</taxon>
        <taxon>Actinomycetota</taxon>
        <taxon>Actinomycetes</taxon>
        <taxon>Micrococcales</taxon>
        <taxon>Microbacteriaceae</taxon>
        <taxon>Microbacterium</taxon>
    </lineage>
</organism>
<proteinExistence type="predicted"/>
<gene>
    <name evidence="1" type="ORF">F6B40_12320</name>
</gene>
<dbReference type="RefSeq" id="WP_150894493.1">
    <property type="nucleotide sequence ID" value="NZ_VYUY01000018.1"/>
</dbReference>
<evidence type="ECO:0000313" key="1">
    <source>
        <dbReference type="EMBL" id="KAA9131091.1"/>
    </source>
</evidence>
<evidence type="ECO:0000313" key="2">
    <source>
        <dbReference type="Proteomes" id="UP000326838"/>
    </source>
</evidence>
<accession>A0A5N0T8K6</accession>
<sequence>MKVIVREDAVGEVRRLRAQLERVQGRRMEAAVLPTHPSLGALLDGGGLRAGAAYTVAPSTSLLLSLMARPSRDGAWCAAVGMPELGAEAAEGLGVALERLVLVPDPGPRWLSVAATLAEVMPVVAVRPTGRVSEAEASRFMVRLRDRGATLLVQGVWPQAEASLQIGDVEWSGLGDGHGYLSSRAVTVTVHSRRSPVPRRARMLLPDREGTLAPLATPIREVGPHGTPIREVAPMRAVG</sequence>
<keyword evidence="2" id="KW-1185">Reference proteome</keyword>
<dbReference type="EMBL" id="VYUY01000018">
    <property type="protein sequence ID" value="KAA9131091.1"/>
    <property type="molecule type" value="Genomic_DNA"/>
</dbReference>
<name>A0A5N0T8K6_9MICO</name>
<protein>
    <recommendedName>
        <fullName evidence="3">Protein ImuA</fullName>
    </recommendedName>
</protein>
<comment type="caution">
    <text evidence="1">The sequence shown here is derived from an EMBL/GenBank/DDBJ whole genome shotgun (WGS) entry which is preliminary data.</text>
</comment>
<dbReference type="AlphaFoldDB" id="A0A5N0T8K6"/>